<dbReference type="OrthoDB" id="1223654at2"/>
<evidence type="ECO:0000256" key="2">
    <source>
        <dbReference type="SAM" id="SignalP"/>
    </source>
</evidence>
<dbReference type="InterPro" id="IPR008969">
    <property type="entry name" value="CarboxyPept-like_regulatory"/>
</dbReference>
<dbReference type="STRING" id="686796.SAMN04488104_100556"/>
<keyword evidence="2" id="KW-0732">Signal</keyword>
<gene>
    <name evidence="3" type="ORF">SAMN04488104_100556</name>
</gene>
<feature type="signal peptide" evidence="2">
    <location>
        <begin position="1"/>
        <end position="17"/>
    </location>
</feature>
<dbReference type="Proteomes" id="UP000199060">
    <property type="component" value="Unassembled WGS sequence"/>
</dbReference>
<dbReference type="SUPFAM" id="SSF49464">
    <property type="entry name" value="Carboxypeptidase regulatory domain-like"/>
    <property type="match status" value="1"/>
</dbReference>
<keyword evidence="1" id="KW-0472">Membrane</keyword>
<keyword evidence="1" id="KW-1133">Transmembrane helix</keyword>
<dbReference type="RefSeq" id="WP_087938055.1">
    <property type="nucleotide sequence ID" value="NZ_FNAC01000005.1"/>
</dbReference>
<name>A0A1G6P795_9BACT</name>
<evidence type="ECO:0000256" key="1">
    <source>
        <dbReference type="SAM" id="Phobius"/>
    </source>
</evidence>
<dbReference type="Gene3D" id="2.60.40.1120">
    <property type="entry name" value="Carboxypeptidase-like, regulatory domain"/>
    <property type="match status" value="1"/>
</dbReference>
<organism evidence="3 4">
    <name type="scientific">Algoriphagus faecimaris</name>
    <dbReference type="NCBI Taxonomy" id="686796"/>
    <lineage>
        <taxon>Bacteria</taxon>
        <taxon>Pseudomonadati</taxon>
        <taxon>Bacteroidota</taxon>
        <taxon>Cytophagia</taxon>
        <taxon>Cytophagales</taxon>
        <taxon>Cyclobacteriaceae</taxon>
        <taxon>Algoriphagus</taxon>
    </lineage>
</organism>
<sequence>MRILFLILLLFSAKILASQTIRGTVFEKESGLPLPFANVFVNNTTLGAASDEKGRFTLTGSFPNEIEIVASFVGYVTEVKTVSFENKNEIKVDFELAFQESSLSEVELKAKRDKAWEREFRRFEEVFLAVPDDPYKYQIEIQNPWVVEFENIKQKRGQNYLRASAQEPLKIINRALGYRIDYYLQDYRLIRNGSRFYGQVFFEPLNPKDAEESQDWEEARAANYQGSIRSLNQSILLNTPDSVAFKLYQVLPERMDRRRTNEFYEELDQSILAVSKDSLLRRPLENGNFRIFLPGKMEIHHLDKPWPNQYYQDVYHALSWIEAPLGFYDIDRRGVLINPTQLMLSGYLSRQRVARALPLDFVPEDQLLVQKPQNEILNNPSSKLNRLREKAWITTSKPYFYPGETAWLGGRILYHEPTLKDSLSRVVYVDLLDSKAEVIQSATFPIQEGKLSGALVLSEDLKPGDYALRAYTHWSRNFGQLDEFLTPFVVMEPGYFPTADLPDPVEYFGEIQVSSSYTLRDSLSYRLMDLELALKDGFDNPIDGEFILSLTDAEYVREFPQMNSLEQAMDWLDTALPEDVGAELSHPVEYGISIQGQFIPDKKRRPLINPITIVRGDLEDYGQVDTDSSGRFWATGLYFKDTAQIAVAAMDSKRKPYGSVTLDSLGKPDPPSEFPRMHYQKAPLPTDEDIFDAAGDYILLEEFVKEAKKEVAKESDWYGYGEPDRVMTEDQLAMSLNMMTVLTRMGFNSNSLKFGNYSYGERTGAPLLIIDGSKFPFLENQEFVDMINSYVPKEIKSVGIYTFGAGVFGMAGYSGVVILETKRSERIREERSRNFNSKGFQLFDVLGFTEFEEFPKNPPADQYLKKKPTIFWEPEALTEDGVFKVLVKVPYGVRQLRIRIEGLTLDGEVFNKKIELTF</sequence>
<evidence type="ECO:0000313" key="4">
    <source>
        <dbReference type="Proteomes" id="UP000199060"/>
    </source>
</evidence>
<keyword evidence="1" id="KW-0812">Transmembrane</keyword>
<dbReference type="EMBL" id="FNAC01000005">
    <property type="protein sequence ID" value="SDC75275.1"/>
    <property type="molecule type" value="Genomic_DNA"/>
</dbReference>
<evidence type="ECO:0000313" key="3">
    <source>
        <dbReference type="EMBL" id="SDC75275.1"/>
    </source>
</evidence>
<dbReference type="Pfam" id="PF13715">
    <property type="entry name" value="CarbopepD_reg_2"/>
    <property type="match status" value="1"/>
</dbReference>
<proteinExistence type="predicted"/>
<dbReference type="AlphaFoldDB" id="A0A1G6P795"/>
<reference evidence="4" key="1">
    <citation type="submission" date="2016-10" db="EMBL/GenBank/DDBJ databases">
        <authorList>
            <person name="Varghese N."/>
            <person name="Submissions S."/>
        </authorList>
    </citation>
    <scope>NUCLEOTIDE SEQUENCE [LARGE SCALE GENOMIC DNA]</scope>
    <source>
        <strain evidence="4">DSM 23095</strain>
    </source>
</reference>
<feature type="chain" id="PRO_5011585594" evidence="2">
    <location>
        <begin position="18"/>
        <end position="918"/>
    </location>
</feature>
<feature type="transmembrane region" description="Helical" evidence="1">
    <location>
        <begin position="798"/>
        <end position="819"/>
    </location>
</feature>
<keyword evidence="4" id="KW-1185">Reference proteome</keyword>
<protein>
    <submittedName>
        <fullName evidence="3">CarboxypepD_reg-like domain-containing protein</fullName>
    </submittedName>
</protein>
<accession>A0A1G6P795</accession>